<name>A0ABQ4WYB3_9ASTR</name>
<feature type="compositionally biased region" description="Basic residues" evidence="2">
    <location>
        <begin position="598"/>
        <end position="612"/>
    </location>
</feature>
<feature type="compositionally biased region" description="Low complexity" evidence="2">
    <location>
        <begin position="1114"/>
        <end position="1129"/>
    </location>
</feature>
<feature type="region of interest" description="Disordered" evidence="2">
    <location>
        <begin position="1222"/>
        <end position="1241"/>
    </location>
</feature>
<dbReference type="PANTHER" id="PTHR48125:SF12">
    <property type="entry name" value="AT HOOK TRANSCRIPTION FACTOR FAMILY-RELATED"/>
    <property type="match status" value="1"/>
</dbReference>
<accession>A0ABQ4WYB3</accession>
<feature type="compositionally biased region" description="Polar residues" evidence="2">
    <location>
        <begin position="1140"/>
        <end position="1158"/>
    </location>
</feature>
<organism evidence="3 4">
    <name type="scientific">Tanacetum coccineum</name>
    <dbReference type="NCBI Taxonomy" id="301880"/>
    <lineage>
        <taxon>Eukaryota</taxon>
        <taxon>Viridiplantae</taxon>
        <taxon>Streptophyta</taxon>
        <taxon>Embryophyta</taxon>
        <taxon>Tracheophyta</taxon>
        <taxon>Spermatophyta</taxon>
        <taxon>Magnoliopsida</taxon>
        <taxon>eudicotyledons</taxon>
        <taxon>Gunneridae</taxon>
        <taxon>Pentapetalae</taxon>
        <taxon>asterids</taxon>
        <taxon>campanulids</taxon>
        <taxon>Asterales</taxon>
        <taxon>Asteraceae</taxon>
        <taxon>Asteroideae</taxon>
        <taxon>Anthemideae</taxon>
        <taxon>Anthemidinae</taxon>
        <taxon>Tanacetum</taxon>
    </lineage>
</organism>
<feature type="coiled-coil region" evidence="1">
    <location>
        <begin position="949"/>
        <end position="976"/>
    </location>
</feature>
<comment type="caution">
    <text evidence="3">The sequence shown here is derived from an EMBL/GenBank/DDBJ whole genome shotgun (WGS) entry which is preliminary data.</text>
</comment>
<feature type="region of interest" description="Disordered" evidence="2">
    <location>
        <begin position="532"/>
        <end position="622"/>
    </location>
</feature>
<gene>
    <name evidence="3" type="ORF">Tco_0652686</name>
</gene>
<proteinExistence type="predicted"/>
<keyword evidence="1" id="KW-0175">Coiled coil</keyword>
<sequence>METIHVQFDELTEHMAPVQSSPGPAPNLLTPGPISLGLVPNPAPAIPYVPPTNKELEMLFQPMFDEYFNPPGIRQDPIPNVAQDPVIPTGPSVSISIDLDAPSGSHISSPLDHHSSLVHHGVAGEQYAEVNPFAAADPEPFVNVFAPDYNSEASSSGEITIPEPNQSTLPHEHIRKWTDSHPLDNIIGNPSRPNPRGIFINQSKYAKEVLKRFDIHNCDPVDTLMVERTKLDEDLSGIPVDQTRYQDTMADTEHAPAMAPHVRTDEQIMPRIRWVPIEKSNCYLNEEKYQPSPIYKIAVDILKQTNFFRAFTASSTIPAIYIQQLWDTICYDSKAGSYKCQLDEQWFDLTKDTLRDALQITPVDNNRAFSPPPTPDTLVEFVNKLGYPKEVIHLSNVTTNDMFQPWRALHKPLIILALTGKTFEDLKEDKRNLAKHTLGKKKATLILIPSIRFTKLIIFHLQRLHNFHPRPESPLHLPTEEPALGNLKFSAKGTKREVFGMTIPNELINDVIRGSDYYDAYLEKVAKHQRHLAGEEVSDPESPAPKPAKPTKQAKPKATKQPTVSKTTAKKPKPAPAKPQEKKRKPVSESSEAPPLAKRAKAGKGVKKRAVKSSKQLVDEFDDEGVLAAKPRLEDTEEAILQKVLEESLMDAYPTQRGPLPPVVFRETDNGKLQPPPEVLGKGKEKRRSHIPTTTAGREDSTSLYAELGLYGSDTESDEEMPSVGRSGTQDEGQAGSDPGTLAEGQAGSDPGTPDEGQAGPNPDDVAESLPLPTPSVLAGPNLEHSDVEITDPSSQPQPEHMDEGFTATAYPDVQENLKLTVDEQVIPEEPVSSTGTLSSLQHLAKDFSFGDQFLNDKPSEADNEKATADTEAESMVSVTIQQDTSIIPPMTSPVIDLVTRPDSPNVHWPLPTTTTTTAAPTTSTTTTTLPLPPQPQQGSSDSILIKRMGELEQHIANLAEENQALETRLDKQGNRIHKVETMDWPKMIREQTVEFIESQEIDRKINETVKEVVTSSVKHAMRAPLRARFKDLPTSDMKEILLQRMLEENYDKGHANHRVAYEALQDSIRRDEVEDFDVDKAQEETKKKSKQDSPNTPPGSPPSPPPPPPPPSGASGASGTTGASDSAQAPPPPPPSSSTHQGDQSTGTAAPSSSKTVVSAEYSAWTTTDTRIKPSITLIPDDLYMDDETTADEQAVSSDDEVGRDHIPTVNLRQSWWKPLTEDRPATPEPAWTIPSSDLSMPTNNWASALKSTYAPPQENSLLAQTGDMATFMDLSTVTTRNPLNSLPKDLKAPHSK</sequence>
<feature type="region of interest" description="Disordered" evidence="2">
    <location>
        <begin position="851"/>
        <end position="874"/>
    </location>
</feature>
<feature type="compositionally biased region" description="Pro residues" evidence="2">
    <location>
        <begin position="1096"/>
        <end position="1113"/>
    </location>
</feature>
<reference evidence="3" key="1">
    <citation type="journal article" date="2022" name="Int. J. Mol. Sci.">
        <title>Draft Genome of Tanacetum Coccineum: Genomic Comparison of Closely Related Tanacetum-Family Plants.</title>
        <authorList>
            <person name="Yamashiro T."/>
            <person name="Shiraishi A."/>
            <person name="Nakayama K."/>
            <person name="Satake H."/>
        </authorList>
    </citation>
    <scope>NUCLEOTIDE SEQUENCE</scope>
</reference>
<feature type="region of interest" description="Disordered" evidence="2">
    <location>
        <begin position="652"/>
        <end position="810"/>
    </location>
</feature>
<feature type="region of interest" description="Disordered" evidence="2">
    <location>
        <begin position="1081"/>
        <end position="1173"/>
    </location>
</feature>
<evidence type="ECO:0000256" key="2">
    <source>
        <dbReference type="SAM" id="MobiDB-lite"/>
    </source>
</evidence>
<keyword evidence="4" id="KW-1185">Reference proteome</keyword>
<evidence type="ECO:0000313" key="3">
    <source>
        <dbReference type="EMBL" id="GJS57902.1"/>
    </source>
</evidence>
<feature type="compositionally biased region" description="Basic and acidic residues" evidence="2">
    <location>
        <begin position="858"/>
        <end position="869"/>
    </location>
</feature>
<dbReference type="PANTHER" id="PTHR48125">
    <property type="entry name" value="LP07818P1"/>
    <property type="match status" value="1"/>
</dbReference>
<dbReference type="EMBL" id="BQNB010009042">
    <property type="protein sequence ID" value="GJS57902.1"/>
    <property type="molecule type" value="Genomic_DNA"/>
</dbReference>
<feature type="compositionally biased region" description="Low complexity" evidence="2">
    <location>
        <begin position="910"/>
        <end position="930"/>
    </location>
</feature>
<dbReference type="Proteomes" id="UP001151760">
    <property type="component" value="Unassembled WGS sequence"/>
</dbReference>
<evidence type="ECO:0000256" key="1">
    <source>
        <dbReference type="SAM" id="Coils"/>
    </source>
</evidence>
<evidence type="ECO:0000313" key="4">
    <source>
        <dbReference type="Proteomes" id="UP001151760"/>
    </source>
</evidence>
<protein>
    <submittedName>
        <fullName evidence="3">Uncharacterized protein</fullName>
    </submittedName>
</protein>
<feature type="region of interest" description="Disordered" evidence="2">
    <location>
        <begin position="908"/>
        <end position="941"/>
    </location>
</feature>
<reference evidence="3" key="2">
    <citation type="submission" date="2022-01" db="EMBL/GenBank/DDBJ databases">
        <authorList>
            <person name="Yamashiro T."/>
            <person name="Shiraishi A."/>
            <person name="Satake H."/>
            <person name="Nakayama K."/>
        </authorList>
    </citation>
    <scope>NUCLEOTIDE SEQUENCE</scope>
</reference>